<feature type="transmembrane region" description="Helical" evidence="7">
    <location>
        <begin position="456"/>
        <end position="473"/>
    </location>
</feature>
<feature type="transmembrane region" description="Helical" evidence="7">
    <location>
        <begin position="478"/>
        <end position="496"/>
    </location>
</feature>
<dbReference type="PANTHER" id="PTHR30509">
    <property type="entry name" value="P-HYDROXYBENZOIC ACID EFFLUX PUMP SUBUNIT-RELATED"/>
    <property type="match status" value="1"/>
</dbReference>
<evidence type="ECO:0000256" key="7">
    <source>
        <dbReference type="SAM" id="Phobius"/>
    </source>
</evidence>
<evidence type="ECO:0000256" key="6">
    <source>
        <dbReference type="ARBA" id="ARBA00043993"/>
    </source>
</evidence>
<keyword evidence="3 7" id="KW-0812">Transmembrane</keyword>
<dbReference type="InterPro" id="IPR010020">
    <property type="entry name" value="Integral_membrane_YCCS_YHJK"/>
</dbReference>
<dbReference type="InterPro" id="IPR049453">
    <property type="entry name" value="Memb_transporter_dom"/>
</dbReference>
<sequence>MWQQLKNRVWYEPLRQTFWRYPDRLMALKATISMALLSVPFVLTGYAYFGITLALGALAGALAETDDHPKGRIKALILTVLSFVVSSASVEILRPVPWLFAIGLAGSTVLFILIGGLGERYRGVSFGAVLIAIYTMLGDSLRPAPYWQPILLPAGALGYGLLSLALLYRHPWRLLEEQLARGYLALSAYLEEKARLFPSDAEKQTTIRHRLAVLNIEMVNALERTKEVLNSYADALDDQTELVPYLRRFMLLQSLHERAASSHERYELLSGNPDNEALMEGFGQLLLQLAQATRRLADNLLTGVPYRHPVSLNWIVNALNDQIQQRPESTRQGLSLLLHNLTQSHRALLNLKDISQRKYIPRLARDTRTLWERLKAQLHWRHPRLRHAVRLSTCFVIGYGLMQWLHIEKGEWILLTSLFVCQPSYSETRRRLFQRILGTFMGVAAGVLVVQILPTQMGQLVLMLVAAFYFFIWMRKRYYIAVIFITMFVLGAFNLLSGKGVAMMGPRMLDTVLGAALAIVSVRILWPDWQYKRLPGLISEALSKNTAYFKAILKEYRLSEEDDLDYRIARRQAHQADNALAMAWQDMQVEPKRQQRFRQQAFRLTYLNHALLSYLSALGAHRDIQQFINPEMEQFAVKIEEALVEASQWLGGDLKVKPTCRVSPILEHLNKRLSELDEGTNRQQLILLYNIAEVTDQLLDASVGISH</sequence>
<evidence type="ECO:0000259" key="9">
    <source>
        <dbReference type="Pfam" id="PF13515"/>
    </source>
</evidence>
<dbReference type="AlphaFoldDB" id="A0A5M4B5A0"/>
<dbReference type="PANTHER" id="PTHR30509:SF8">
    <property type="entry name" value="INNER MEMBRANE PROTEIN YCCS"/>
    <property type="match status" value="1"/>
</dbReference>
<keyword evidence="11" id="KW-1185">Reference proteome</keyword>
<reference evidence="10 11" key="1">
    <citation type="submission" date="2019-10" db="EMBL/GenBank/DDBJ databases">
        <title>Prolixibacter strains distinguished by the presence of nitrate reductase genes were adept at nitrate-dependent anaerobic corrosion of metallic iron and carbon steel.</title>
        <authorList>
            <person name="Iino T."/>
            <person name="Shono N."/>
            <person name="Ito K."/>
            <person name="Nakamura R."/>
            <person name="Sueoka K."/>
            <person name="Harayama S."/>
            <person name="Ohkuma M."/>
        </authorList>
    </citation>
    <scope>NUCLEOTIDE SEQUENCE [LARGE SCALE GENOMIC DNA]</scope>
    <source>
        <strain evidence="10 11">JCM 13498</strain>
    </source>
</reference>
<dbReference type="RefSeq" id="WP_036985484.1">
    <property type="nucleotide sequence ID" value="NZ_BLAX01000001.1"/>
</dbReference>
<protein>
    <submittedName>
        <fullName evidence="10">TIGR01666 family membrane protein</fullName>
    </submittedName>
</protein>
<feature type="transmembrane region" description="Helical" evidence="7">
    <location>
        <begin position="124"/>
        <end position="141"/>
    </location>
</feature>
<evidence type="ECO:0000256" key="4">
    <source>
        <dbReference type="ARBA" id="ARBA00022989"/>
    </source>
</evidence>
<comment type="similarity">
    <text evidence="6">Belongs to the YccS/YhfK family.</text>
</comment>
<proteinExistence type="inferred from homology"/>
<dbReference type="Pfam" id="PF12805">
    <property type="entry name" value="FUSC-like"/>
    <property type="match status" value="1"/>
</dbReference>
<organism evidence="10 11">
    <name type="scientific">Prolixibacter bellariivorans</name>
    <dbReference type="NCBI Taxonomy" id="314319"/>
    <lineage>
        <taxon>Bacteria</taxon>
        <taxon>Pseudomonadati</taxon>
        <taxon>Bacteroidota</taxon>
        <taxon>Bacteroidia</taxon>
        <taxon>Marinilabiliales</taxon>
        <taxon>Prolixibacteraceae</taxon>
        <taxon>Prolixibacter</taxon>
    </lineage>
</organism>
<dbReference type="NCBIfam" id="TIGR01666">
    <property type="entry name" value="YCCS"/>
    <property type="match status" value="1"/>
</dbReference>
<dbReference type="GO" id="GO:0005886">
    <property type="term" value="C:plasma membrane"/>
    <property type="evidence" value="ECO:0007669"/>
    <property type="project" value="UniProtKB-SubCell"/>
</dbReference>
<feature type="transmembrane region" description="Helical" evidence="7">
    <location>
        <begin position="147"/>
        <end position="168"/>
    </location>
</feature>
<dbReference type="OrthoDB" id="8670769at2"/>
<keyword evidence="4 7" id="KW-1133">Transmembrane helix</keyword>
<evidence type="ECO:0000256" key="1">
    <source>
        <dbReference type="ARBA" id="ARBA00004651"/>
    </source>
</evidence>
<name>A0A5M4B5A0_9BACT</name>
<evidence type="ECO:0000259" key="8">
    <source>
        <dbReference type="Pfam" id="PF12805"/>
    </source>
</evidence>
<feature type="domain" description="Integral membrane protein YccS N-terminal" evidence="8">
    <location>
        <begin position="76"/>
        <end position="343"/>
    </location>
</feature>
<accession>A0A5M4B5A0</accession>
<dbReference type="Pfam" id="PF13515">
    <property type="entry name" value="FUSC_2"/>
    <property type="match status" value="1"/>
</dbReference>
<evidence type="ECO:0000256" key="3">
    <source>
        <dbReference type="ARBA" id="ARBA00022692"/>
    </source>
</evidence>
<feature type="transmembrane region" description="Helical" evidence="7">
    <location>
        <begin position="432"/>
        <end position="450"/>
    </location>
</feature>
<evidence type="ECO:0000313" key="11">
    <source>
        <dbReference type="Proteomes" id="UP000391834"/>
    </source>
</evidence>
<evidence type="ECO:0000313" key="10">
    <source>
        <dbReference type="EMBL" id="GET35071.1"/>
    </source>
</evidence>
<keyword evidence="2" id="KW-1003">Cell membrane</keyword>
<dbReference type="EMBL" id="BLAX01000001">
    <property type="protein sequence ID" value="GET35071.1"/>
    <property type="molecule type" value="Genomic_DNA"/>
</dbReference>
<dbReference type="InterPro" id="IPR010019">
    <property type="entry name" value="Integral_membrane_YccS"/>
</dbReference>
<keyword evidence="5 7" id="KW-0472">Membrane</keyword>
<gene>
    <name evidence="10" type="ORF">PbJCM13498_39340</name>
</gene>
<feature type="transmembrane region" description="Helical" evidence="7">
    <location>
        <begin position="45"/>
        <end position="63"/>
    </location>
</feature>
<feature type="domain" description="Integral membrane bound transporter" evidence="9">
    <location>
        <begin position="399"/>
        <end position="520"/>
    </location>
</feature>
<evidence type="ECO:0000256" key="5">
    <source>
        <dbReference type="ARBA" id="ARBA00023136"/>
    </source>
</evidence>
<dbReference type="NCBIfam" id="TIGR01667">
    <property type="entry name" value="YCCS_YHFK"/>
    <property type="match status" value="1"/>
</dbReference>
<evidence type="ECO:0000256" key="2">
    <source>
        <dbReference type="ARBA" id="ARBA00022475"/>
    </source>
</evidence>
<dbReference type="Proteomes" id="UP000391834">
    <property type="component" value="Unassembled WGS sequence"/>
</dbReference>
<comment type="subcellular location">
    <subcellularLocation>
        <location evidence="1">Cell membrane</location>
        <topology evidence="1">Multi-pass membrane protein</topology>
    </subcellularLocation>
</comment>
<dbReference type="InterPro" id="IPR032692">
    <property type="entry name" value="YccS_N"/>
</dbReference>
<comment type="caution">
    <text evidence="10">The sequence shown here is derived from an EMBL/GenBank/DDBJ whole genome shotgun (WGS) entry which is preliminary data.</text>
</comment>
<feature type="transmembrane region" description="Helical" evidence="7">
    <location>
        <begin position="98"/>
        <end position="117"/>
    </location>
</feature>